<protein>
    <submittedName>
        <fullName evidence="1">Uncharacterized protein</fullName>
    </submittedName>
</protein>
<comment type="caution">
    <text evidence="1">The sequence shown here is derived from an EMBL/GenBank/DDBJ whole genome shotgun (WGS) entry which is preliminary data.</text>
</comment>
<accession>A0ABP8JEP3</accession>
<sequence>MPYTNQTGAERISFYLLDKYYELRKLNGRPPHLNMPTAADFALPAFRRVYAESLQDFVRFWRAQPINNPTYTAEPNGFGPVAIISLLRKLQTP</sequence>
<keyword evidence="2" id="KW-1185">Reference proteome</keyword>
<evidence type="ECO:0000313" key="2">
    <source>
        <dbReference type="Proteomes" id="UP001500454"/>
    </source>
</evidence>
<dbReference type="EMBL" id="BAABHA010000013">
    <property type="protein sequence ID" value="GAA4389588.1"/>
    <property type="molecule type" value="Genomic_DNA"/>
</dbReference>
<gene>
    <name evidence="1" type="ORF">GCM10023186_37060</name>
</gene>
<name>A0ABP8JEP3_9BACT</name>
<proteinExistence type="predicted"/>
<dbReference type="Proteomes" id="UP001500454">
    <property type="component" value="Unassembled WGS sequence"/>
</dbReference>
<evidence type="ECO:0000313" key="1">
    <source>
        <dbReference type="EMBL" id="GAA4389588.1"/>
    </source>
</evidence>
<reference evidence="2" key="1">
    <citation type="journal article" date="2019" name="Int. J. Syst. Evol. Microbiol.">
        <title>The Global Catalogue of Microorganisms (GCM) 10K type strain sequencing project: providing services to taxonomists for standard genome sequencing and annotation.</title>
        <authorList>
            <consortium name="The Broad Institute Genomics Platform"/>
            <consortium name="The Broad Institute Genome Sequencing Center for Infectious Disease"/>
            <person name="Wu L."/>
            <person name="Ma J."/>
        </authorList>
    </citation>
    <scope>NUCLEOTIDE SEQUENCE [LARGE SCALE GENOMIC DNA]</scope>
    <source>
        <strain evidence="2">JCM 17924</strain>
    </source>
</reference>
<organism evidence="1 2">
    <name type="scientific">Hymenobacter koreensis</name>
    <dbReference type="NCBI Taxonomy" id="1084523"/>
    <lineage>
        <taxon>Bacteria</taxon>
        <taxon>Pseudomonadati</taxon>
        <taxon>Bacteroidota</taxon>
        <taxon>Cytophagia</taxon>
        <taxon>Cytophagales</taxon>
        <taxon>Hymenobacteraceae</taxon>
        <taxon>Hymenobacter</taxon>
    </lineage>
</organism>
<dbReference type="RefSeq" id="WP_345226785.1">
    <property type="nucleotide sequence ID" value="NZ_BAABHA010000013.1"/>
</dbReference>